<reference evidence="3" key="1">
    <citation type="submission" date="2019-12" db="EMBL/GenBank/DDBJ databases">
        <title>Mycobacterium spongiae sp. nov.</title>
        <authorList>
            <person name="Stinear T."/>
        </authorList>
    </citation>
    <scope>NUCLEOTIDE SEQUENCE</scope>
    <source>
        <strain evidence="3">FSD4b-SM</strain>
    </source>
</reference>
<dbReference type="EMBL" id="CP046600">
    <property type="protein sequence ID" value="QUR67913.1"/>
    <property type="molecule type" value="Genomic_DNA"/>
</dbReference>
<organism evidence="3 4">
    <name type="scientific">Mycobacterium spongiae</name>
    <dbReference type="NCBI Taxonomy" id="886343"/>
    <lineage>
        <taxon>Bacteria</taxon>
        <taxon>Bacillati</taxon>
        <taxon>Actinomycetota</taxon>
        <taxon>Actinomycetes</taxon>
        <taxon>Mycobacteriales</taxon>
        <taxon>Mycobacteriaceae</taxon>
        <taxon>Mycobacterium</taxon>
    </lineage>
</organism>
<keyword evidence="2" id="KW-0812">Transmembrane</keyword>
<accession>A0A975K0G4</accession>
<evidence type="ECO:0000256" key="2">
    <source>
        <dbReference type="SAM" id="Phobius"/>
    </source>
</evidence>
<keyword evidence="2" id="KW-0472">Membrane</keyword>
<feature type="transmembrane region" description="Helical" evidence="2">
    <location>
        <begin position="23"/>
        <end position="46"/>
    </location>
</feature>
<dbReference type="Proteomes" id="UP000682202">
    <property type="component" value="Chromosome"/>
</dbReference>
<keyword evidence="2" id="KW-1133">Transmembrane helix</keyword>
<feature type="region of interest" description="Disordered" evidence="1">
    <location>
        <begin position="1"/>
        <end position="20"/>
    </location>
</feature>
<gene>
    <name evidence="3" type="ORF">F6B93_13085</name>
</gene>
<keyword evidence="4" id="KW-1185">Reference proteome</keyword>
<evidence type="ECO:0000313" key="4">
    <source>
        <dbReference type="Proteomes" id="UP000682202"/>
    </source>
</evidence>
<evidence type="ECO:0000313" key="3">
    <source>
        <dbReference type="EMBL" id="QUR67913.1"/>
    </source>
</evidence>
<proteinExistence type="predicted"/>
<evidence type="ECO:0000256" key="1">
    <source>
        <dbReference type="SAM" id="MobiDB-lite"/>
    </source>
</evidence>
<dbReference type="AlphaFoldDB" id="A0A975K0G4"/>
<dbReference type="KEGG" id="mspg:F6B93_13085"/>
<evidence type="ECO:0008006" key="5">
    <source>
        <dbReference type="Google" id="ProtNLM"/>
    </source>
</evidence>
<protein>
    <recommendedName>
        <fullName evidence="5">Alanine and proline rich membrane protein</fullName>
    </recommendedName>
</protein>
<name>A0A975K0G4_9MYCO</name>
<dbReference type="RefSeq" id="WP_211695486.1">
    <property type="nucleotide sequence ID" value="NZ_CP046600.1"/>
</dbReference>
<feature type="compositionally biased region" description="Pro residues" evidence="1">
    <location>
        <begin position="1"/>
        <end position="17"/>
    </location>
</feature>
<sequence>MTNLPPPPGQWTPPQPTHPTARAGIWSAAGIVTAIVLGAASLVVALTRPTDSSQAPATTAPPTYSATQTTAAHQTLCEVYKLAARQVQIQTNGDNQALAVAALVNGAVMLIQATDAAPALPAEDRAAAIALAEAFTNANAVGSFANSDDPESKAAIDDANEKGARMKALCSGD</sequence>